<comment type="pathway">
    <text evidence="2 14">Glycan biosynthesis; trehalose biosynthesis.</text>
</comment>
<evidence type="ECO:0000313" key="18">
    <source>
        <dbReference type="Proteomes" id="UP001162891"/>
    </source>
</evidence>
<accession>A0ABN6MNL3</accession>
<dbReference type="NCBIfam" id="TIGR02402">
    <property type="entry name" value="trehalose_TreZ"/>
    <property type="match status" value="1"/>
</dbReference>
<keyword evidence="7 14" id="KW-0378">Hydrolase</keyword>
<keyword evidence="8" id="KW-0119">Carbohydrate metabolism</keyword>
<dbReference type="CDD" id="cd11325">
    <property type="entry name" value="AmyAc_GTHase"/>
    <property type="match status" value="1"/>
</dbReference>
<comment type="similarity">
    <text evidence="3 14">Belongs to the glycosyl hydrolase 13 family.</text>
</comment>
<dbReference type="PIRSF" id="PIRSF006337">
    <property type="entry name" value="Trehalose_TreZ"/>
    <property type="match status" value="1"/>
</dbReference>
<dbReference type="InterPro" id="IPR022567">
    <property type="entry name" value="DUF3459"/>
</dbReference>
<feature type="domain" description="Glycosyl hydrolase family 13 catalytic" evidence="16">
    <location>
        <begin position="120"/>
        <end position="460"/>
    </location>
</feature>
<dbReference type="EMBL" id="AP025591">
    <property type="protein sequence ID" value="BDG02629.1"/>
    <property type="molecule type" value="Genomic_DNA"/>
</dbReference>
<protein>
    <recommendedName>
        <fullName evidence="5 13">Malto-oligosyltrehalose trehalohydrolase</fullName>
        <shortName evidence="14">MTHase</shortName>
        <ecNumber evidence="4 13">3.2.1.141</ecNumber>
    </recommendedName>
    <alternativeName>
        <fullName evidence="11 14">4-alpha-D-((1-&gt;4)-alpha-D-glucano)trehalose trehalohydrolase</fullName>
    </alternativeName>
    <alternativeName>
        <fullName evidence="10 14">Maltooligosyl trehalose trehalohydrolase</fullName>
    </alternativeName>
</protein>
<gene>
    <name evidence="17" type="ORF">AMOR_16250</name>
</gene>
<dbReference type="Pfam" id="PF11941">
    <property type="entry name" value="DUF3459"/>
    <property type="match status" value="1"/>
</dbReference>
<comment type="catalytic activity">
    <reaction evidence="12 14">
        <text>hydrolysis of (1-&gt;4)-alpha-D-glucosidic linkage in 4-alpha-D-[(1-&gt;4)-alpha-D-glucanosyl]n trehalose to yield trehalose and (1-&gt;4)-alpha-D-glucan.</text>
        <dbReference type="EC" id="3.2.1.141"/>
    </reaction>
</comment>
<evidence type="ECO:0000313" key="17">
    <source>
        <dbReference type="EMBL" id="BDG02629.1"/>
    </source>
</evidence>
<dbReference type="SMART" id="SM00642">
    <property type="entry name" value="Aamy"/>
    <property type="match status" value="1"/>
</dbReference>
<evidence type="ECO:0000256" key="7">
    <source>
        <dbReference type="ARBA" id="ARBA00022801"/>
    </source>
</evidence>
<evidence type="ECO:0000256" key="10">
    <source>
        <dbReference type="ARBA" id="ARBA00032057"/>
    </source>
</evidence>
<dbReference type="Pfam" id="PF00128">
    <property type="entry name" value="Alpha-amylase"/>
    <property type="match status" value="1"/>
</dbReference>
<evidence type="ECO:0000256" key="11">
    <source>
        <dbReference type="ARBA" id="ARBA00033284"/>
    </source>
</evidence>
<dbReference type="Proteomes" id="UP001162891">
    <property type="component" value="Chromosome"/>
</dbReference>
<comment type="subcellular location">
    <subcellularLocation>
        <location evidence="1">Cytoplasm</location>
    </subcellularLocation>
</comment>
<feature type="region of interest" description="Disordered" evidence="15">
    <location>
        <begin position="81"/>
        <end position="100"/>
    </location>
</feature>
<reference evidence="18" key="1">
    <citation type="journal article" date="2022" name="Int. J. Syst. Evol. Microbiol.">
        <title>Anaeromyxobacter oryzae sp. nov., Anaeromyxobacter diazotrophicus sp. nov. and Anaeromyxobacter paludicola sp. nov., isolated from paddy soils.</title>
        <authorList>
            <person name="Itoh H."/>
            <person name="Xu Z."/>
            <person name="Mise K."/>
            <person name="Masuda Y."/>
            <person name="Ushijima N."/>
            <person name="Hayakawa C."/>
            <person name="Shiratori Y."/>
            <person name="Senoo K."/>
        </authorList>
    </citation>
    <scope>NUCLEOTIDE SEQUENCE [LARGE SCALE GENOMIC DNA]</scope>
    <source>
        <strain evidence="18">Red232</strain>
    </source>
</reference>
<evidence type="ECO:0000259" key="16">
    <source>
        <dbReference type="SMART" id="SM00642"/>
    </source>
</evidence>
<evidence type="ECO:0000256" key="12">
    <source>
        <dbReference type="ARBA" id="ARBA00034013"/>
    </source>
</evidence>
<dbReference type="Gene3D" id="3.20.20.80">
    <property type="entry name" value="Glycosidases"/>
    <property type="match status" value="1"/>
</dbReference>
<evidence type="ECO:0000256" key="15">
    <source>
        <dbReference type="SAM" id="MobiDB-lite"/>
    </source>
</evidence>
<evidence type="ECO:0000256" key="8">
    <source>
        <dbReference type="ARBA" id="ARBA00023277"/>
    </source>
</evidence>
<dbReference type="InterPro" id="IPR014756">
    <property type="entry name" value="Ig_E-set"/>
</dbReference>
<evidence type="ECO:0000256" key="3">
    <source>
        <dbReference type="ARBA" id="ARBA00008061"/>
    </source>
</evidence>
<evidence type="ECO:0000256" key="13">
    <source>
        <dbReference type="NCBIfam" id="TIGR02402"/>
    </source>
</evidence>
<sequence length="629" mass="68461">MRARSGGTPPRRLAAGAEVLPDGVHFRVWAPACARLEVIVESGAPGLYALAPEPGGWFSGLVRGLAAGARYRYRLDGGDALPDPASRRQPEGPHGASEVVDPNAFRWTDAEWKGLAPEGQVLYELHVGTFTPEGTFEAASRELLALARLGITAVEVMPVAEFSGAFGWGYDGVDPYAPSHLYGSPDDLRRFVDRAHAVGLGVLLDVVYNHFGPDGCYLARYSPAYFTKRYAGEWGDPLNFDGEDAGPARAFVADNAAYWISEFHLDGLRLDATQSLFDASDEHILSVIAARARDAAGPRRILLVAENEPQDARLVRPREAGGRGLDLAWNDDFHHSAVVAATGRREAYYADHAGTPQELISAAKHGYLFQGQHYRWQGKRRGRPTRGIPPRAFVAYLENHDQVANSARGERLHERTDPGRWRALTTLLLLGPWTPLLFQGEEHASSRPFLYFADQAGELAHGVREGRAAFLRQFQGIDGPDMRDRVPDPGARATFERCRLEATERSAHREPVALHRDLLDLRRSDPVLRAQGADGLDGAVLAAEAFCLRFSSPRGRDRLLVVNLGAGVELAGAAEPLLAPPEDGAWRLVFSSEDPRYGGSGTPALDETRFRVPGHSALLLAPAPGADLG</sequence>
<evidence type="ECO:0000256" key="4">
    <source>
        <dbReference type="ARBA" id="ARBA00012268"/>
    </source>
</evidence>
<dbReference type="SUPFAM" id="SSF51445">
    <property type="entry name" value="(Trans)glycosidases"/>
    <property type="match status" value="1"/>
</dbReference>
<organism evidence="17 18">
    <name type="scientific">Anaeromyxobacter oryzae</name>
    <dbReference type="NCBI Taxonomy" id="2918170"/>
    <lineage>
        <taxon>Bacteria</taxon>
        <taxon>Pseudomonadati</taxon>
        <taxon>Myxococcota</taxon>
        <taxon>Myxococcia</taxon>
        <taxon>Myxococcales</taxon>
        <taxon>Cystobacterineae</taxon>
        <taxon>Anaeromyxobacteraceae</taxon>
        <taxon>Anaeromyxobacter</taxon>
    </lineage>
</organism>
<evidence type="ECO:0000256" key="14">
    <source>
        <dbReference type="PIRNR" id="PIRNR006337"/>
    </source>
</evidence>
<dbReference type="InterPro" id="IPR017853">
    <property type="entry name" value="GH"/>
</dbReference>
<dbReference type="PANTHER" id="PTHR43651">
    <property type="entry name" value="1,4-ALPHA-GLUCAN-BRANCHING ENZYME"/>
    <property type="match status" value="1"/>
</dbReference>
<evidence type="ECO:0000256" key="6">
    <source>
        <dbReference type="ARBA" id="ARBA00022490"/>
    </source>
</evidence>
<dbReference type="EC" id="3.2.1.141" evidence="4 13"/>
<dbReference type="SUPFAM" id="SSF81296">
    <property type="entry name" value="E set domains"/>
    <property type="match status" value="1"/>
</dbReference>
<evidence type="ECO:0000256" key="9">
    <source>
        <dbReference type="ARBA" id="ARBA00023295"/>
    </source>
</evidence>
<dbReference type="InterPro" id="IPR006047">
    <property type="entry name" value="GH13_cat_dom"/>
</dbReference>
<dbReference type="CDD" id="cd02853">
    <property type="entry name" value="E_set_MTHase_like_N"/>
    <property type="match status" value="1"/>
</dbReference>
<evidence type="ECO:0000256" key="1">
    <source>
        <dbReference type="ARBA" id="ARBA00004496"/>
    </source>
</evidence>
<dbReference type="InterPro" id="IPR044901">
    <property type="entry name" value="Trehalose_TreZ_E-set_sf"/>
</dbReference>
<keyword evidence="6" id="KW-0963">Cytoplasm</keyword>
<dbReference type="InterPro" id="IPR012768">
    <property type="entry name" value="Trehalose_TreZ"/>
</dbReference>
<dbReference type="PANTHER" id="PTHR43651:SF11">
    <property type="entry name" value="MALTO-OLIGOSYLTREHALOSE TREHALOHYDROLASE"/>
    <property type="match status" value="1"/>
</dbReference>
<keyword evidence="18" id="KW-1185">Reference proteome</keyword>
<name>A0ABN6MNL3_9BACT</name>
<keyword evidence="9 14" id="KW-0326">Glycosidase</keyword>
<dbReference type="InterPro" id="IPR013783">
    <property type="entry name" value="Ig-like_fold"/>
</dbReference>
<evidence type="ECO:0000256" key="5">
    <source>
        <dbReference type="ARBA" id="ARBA00015938"/>
    </source>
</evidence>
<dbReference type="Gene3D" id="1.10.10.760">
    <property type="entry name" value="E-set domains of sugar-utilizing enzymes"/>
    <property type="match status" value="1"/>
</dbReference>
<evidence type="ECO:0000256" key="2">
    <source>
        <dbReference type="ARBA" id="ARBA00005199"/>
    </source>
</evidence>
<proteinExistence type="inferred from homology"/>
<dbReference type="Gene3D" id="2.60.40.10">
    <property type="entry name" value="Immunoglobulins"/>
    <property type="match status" value="1"/>
</dbReference>